<accession>A0AAF0D5B4</accession>
<evidence type="ECO:0000313" key="2">
    <source>
        <dbReference type="Proteomes" id="UP001269161"/>
    </source>
</evidence>
<reference evidence="1" key="1">
    <citation type="submission" date="2023-01" db="EMBL/GenBank/DDBJ databases">
        <title>New crAssphage isolates infecting Bacteroides cellulosilyticus.</title>
        <authorList>
            <person name="Papudeshi B."/>
            <person name="Vega A.A."/>
            <person name="Souza C."/>
            <person name="Giles S.K."/>
            <person name="Mallawaarachchi V."/>
            <person name="Roach M.J."/>
            <person name="An M."/>
            <person name="Jacobson N."/>
            <person name="McNair K."/>
            <person name="Mora M.F."/>
            <person name="Pastrana K."/>
            <person name="Leigh C."/>
            <person name="Cram C."/>
            <person name="Plewa W.S."/>
            <person name="Grigson S.R."/>
            <person name="Bouras G.S."/>
            <person name="Decewicz P."/>
            <person name="Luque A."/>
            <person name="Droit L."/>
            <person name="Handley S."/>
            <person name="Segall A.M."/>
            <person name="Dinsdale E.A."/>
            <person name="Edwards R.A."/>
        </authorList>
    </citation>
    <scope>NUCLEOTIDE SEQUENCE</scope>
    <source>
        <strain evidence="1">Bc11</strain>
    </source>
</reference>
<protein>
    <submittedName>
        <fullName evidence="1">Uncharacterized protein</fullName>
    </submittedName>
</protein>
<dbReference type="RefSeq" id="YP_011108643.1">
    <property type="nucleotide sequence ID" value="NC_091965.1"/>
</dbReference>
<name>A0AAF0D5B4_9CAUD</name>
<dbReference type="Proteomes" id="UP001269161">
    <property type="component" value="Segment"/>
</dbReference>
<organism evidence="1 2">
    <name type="scientific">Caudoviricetes sp. 'Rudgehvirus jaberico'</name>
    <dbReference type="NCBI Taxonomy" id="3028515"/>
    <lineage>
        <taxon>Viruses</taxon>
        <taxon>Duplodnaviria</taxon>
        <taxon>Heunggongvirae</taxon>
        <taxon>Uroviricota</taxon>
        <taxon>Caudoviricetes</taxon>
        <taxon>Crassvirales</taxon>
        <taxon>Intestiviridae</taxon>
        <taxon>Crudevirinae</taxon>
    </lineage>
</organism>
<sequence length="105" mass="11913">MTKLKLADASKEEIKIFKDVVPGVNFFTHNIHSYLSTDKYIIELSSSSLSGYEKLYGITVVEKLPEGIYMKRDDISTAKHSFEEVVEYLNNLKDETVCQDSKGNS</sequence>
<evidence type="ECO:0000313" key="1">
    <source>
        <dbReference type="EMBL" id="WEU69881.1"/>
    </source>
</evidence>
<dbReference type="EMBL" id="OQ198719">
    <property type="protein sequence ID" value="WEU69881.1"/>
    <property type="molecule type" value="Genomic_DNA"/>
</dbReference>
<proteinExistence type="predicted"/>
<keyword evidence="2" id="KW-1185">Reference proteome</keyword>